<name>A0A2A2HT91_9EURY</name>
<evidence type="ECO:0000313" key="3">
    <source>
        <dbReference type="Proteomes" id="UP000218164"/>
    </source>
</evidence>
<evidence type="ECO:0000313" key="2">
    <source>
        <dbReference type="EMBL" id="PAV12558.1"/>
    </source>
</evidence>
<dbReference type="Pfam" id="PF17231">
    <property type="entry name" value="DUF5305"/>
    <property type="match status" value="1"/>
</dbReference>
<evidence type="ECO:0000256" key="1">
    <source>
        <dbReference type="SAM" id="Phobius"/>
    </source>
</evidence>
<keyword evidence="1" id="KW-0812">Transmembrane</keyword>
<reference evidence="2 3" key="1">
    <citation type="journal article" date="2017" name="BMC Genomics">
        <title>Genomic analysis of methanogenic archaea reveals a shift towards energy conservation.</title>
        <authorList>
            <person name="Gilmore S.P."/>
            <person name="Henske J.K."/>
            <person name="Sexton J.A."/>
            <person name="Solomon K.V."/>
            <person name="Seppala S."/>
            <person name="Yoo J.I."/>
            <person name="Huyett L.M."/>
            <person name="Pressman A."/>
            <person name="Cogan J.Z."/>
            <person name="Kivenson V."/>
            <person name="Peng X."/>
            <person name="Tan Y."/>
            <person name="Valentine D.L."/>
            <person name="O'Malley M.A."/>
        </authorList>
    </citation>
    <scope>NUCLEOTIDE SEQUENCE [LARGE SCALE GENOMIC DNA]</scope>
    <source>
        <strain evidence="2 3">MC-15</strain>
    </source>
</reference>
<keyword evidence="1" id="KW-1133">Transmembrane helix</keyword>
<dbReference type="InterPro" id="IPR035185">
    <property type="entry name" value="DUF5305"/>
</dbReference>
<dbReference type="RefSeq" id="WP_095644537.1">
    <property type="nucleotide sequence ID" value="NZ_LMVP01000223.1"/>
</dbReference>
<proteinExistence type="predicted"/>
<accession>A0A2A2HT91</accession>
<dbReference type="EMBL" id="LMVP01000223">
    <property type="protein sequence ID" value="PAV12558.1"/>
    <property type="molecule type" value="Genomic_DNA"/>
</dbReference>
<feature type="transmembrane region" description="Helical" evidence="1">
    <location>
        <begin position="259"/>
        <end position="278"/>
    </location>
</feature>
<feature type="transmembrane region" description="Helical" evidence="1">
    <location>
        <begin position="12"/>
        <end position="31"/>
    </location>
</feature>
<gene>
    <name evidence="2" type="ORF">ASJ81_01370</name>
</gene>
<keyword evidence="1" id="KW-0472">Membrane</keyword>
<dbReference type="OrthoDB" id="270764at2157"/>
<keyword evidence="3" id="KW-1185">Reference proteome</keyword>
<comment type="caution">
    <text evidence="2">The sequence shown here is derived from an EMBL/GenBank/DDBJ whole genome shotgun (WGS) entry which is preliminary data.</text>
</comment>
<organism evidence="2 3">
    <name type="scientific">Methanosarcina spelaei</name>
    <dbReference type="NCBI Taxonomy" id="1036679"/>
    <lineage>
        <taxon>Archaea</taxon>
        <taxon>Methanobacteriati</taxon>
        <taxon>Methanobacteriota</taxon>
        <taxon>Stenosarchaea group</taxon>
        <taxon>Methanomicrobia</taxon>
        <taxon>Methanosarcinales</taxon>
        <taxon>Methanosarcinaceae</taxon>
        <taxon>Methanosarcina</taxon>
    </lineage>
</organism>
<sequence length="373" mass="42352">MFKLKNAIIDRHKILILLFGIMLILCGFWTYETSRAVYEDKDEVVTLYTHHGSYNYTVPVTKENPLYGKGTTLKLGMPAYYFAVSPTVDMSFTYNLEANDSSDIRGKIQTIVVATDKGESETDEYYGNNGSETEGSGKEEKIFWQKVFPLKYKEGTETWTGTSVTRNFSLNVSEIHSIVKDVQEQLECSDDATIEIVNRVSYNGKINGENVQGTKDFVIPLVISSSYYQMPEELEFSQDTNVTKKISVKNSPSLSTIKIPLLLFLLNLIFVGVTLLCVKTNKIEPNYIEKLEKERSREPFKEFVSKGKLPENVSSLIKVEIGSLQGLVDAAVDMNSRVIYDSESRMYFMIHSSVLYIFFDTPKRENKNLSNSD</sequence>
<evidence type="ECO:0008006" key="4">
    <source>
        <dbReference type="Google" id="ProtNLM"/>
    </source>
</evidence>
<protein>
    <recommendedName>
        <fullName evidence="4">DUF5305 domain-containing protein</fullName>
    </recommendedName>
</protein>
<dbReference type="AlphaFoldDB" id="A0A2A2HT91"/>
<dbReference type="Proteomes" id="UP000218164">
    <property type="component" value="Unassembled WGS sequence"/>
</dbReference>